<organism evidence="8 10">
    <name type="scientific">Porphyromonas crevioricanis</name>
    <dbReference type="NCBI Taxonomy" id="393921"/>
    <lineage>
        <taxon>Bacteria</taxon>
        <taxon>Pseudomonadati</taxon>
        <taxon>Bacteroidota</taxon>
        <taxon>Bacteroidia</taxon>
        <taxon>Bacteroidales</taxon>
        <taxon>Porphyromonadaceae</taxon>
        <taxon>Porphyromonas</taxon>
    </lineage>
</organism>
<dbReference type="Proteomes" id="UP000030136">
    <property type="component" value="Unassembled WGS sequence"/>
</dbReference>
<dbReference type="GO" id="GO:0004788">
    <property type="term" value="F:thiamine diphosphokinase activity"/>
    <property type="evidence" value="ECO:0007669"/>
    <property type="project" value="UniProtKB-UniRule"/>
</dbReference>
<evidence type="ECO:0000259" key="7">
    <source>
        <dbReference type="Pfam" id="PF21275"/>
    </source>
</evidence>
<evidence type="ECO:0000313" key="9">
    <source>
        <dbReference type="EMBL" id="SQH72252.1"/>
    </source>
</evidence>
<evidence type="ECO:0000256" key="2">
    <source>
        <dbReference type="ARBA" id="ARBA00022741"/>
    </source>
</evidence>
<dbReference type="GO" id="GO:0005524">
    <property type="term" value="F:ATP binding"/>
    <property type="evidence" value="ECO:0007669"/>
    <property type="project" value="UniProtKB-KW"/>
</dbReference>
<dbReference type="InterPro" id="IPR007371">
    <property type="entry name" value="TPK_catalytic"/>
</dbReference>
<dbReference type="PANTHER" id="PTHR41299:SF1">
    <property type="entry name" value="THIAMINE PYROPHOSPHOKINASE"/>
    <property type="match status" value="1"/>
</dbReference>
<dbReference type="eggNOG" id="COG1564">
    <property type="taxonomic scope" value="Bacteria"/>
</dbReference>
<dbReference type="CDD" id="cd07995">
    <property type="entry name" value="TPK"/>
    <property type="match status" value="1"/>
</dbReference>
<dbReference type="OrthoDB" id="1132102at2"/>
<dbReference type="Pfam" id="PF21275">
    <property type="entry name" value="Thi_PPkinase_C"/>
    <property type="match status" value="1"/>
</dbReference>
<dbReference type="GO" id="GO:0009229">
    <property type="term" value="P:thiamine diphosphate biosynthetic process"/>
    <property type="evidence" value="ECO:0007669"/>
    <property type="project" value="InterPro"/>
</dbReference>
<feature type="domain" description="Thiamin pyrophosphokinase-like substrate-binding" evidence="7">
    <location>
        <begin position="156"/>
        <end position="221"/>
    </location>
</feature>
<keyword evidence="4" id="KW-0067">ATP-binding</keyword>
<accession>A0A0A2FIV5</accession>
<proteinExistence type="predicted"/>
<evidence type="ECO:0000256" key="4">
    <source>
        <dbReference type="ARBA" id="ARBA00022840"/>
    </source>
</evidence>
<reference evidence="8 10" key="1">
    <citation type="submission" date="2014-08" db="EMBL/GenBank/DDBJ databases">
        <title>Porphyromonas crevioricanis strain:COT-253_OH1447 Genome sequencing.</title>
        <authorList>
            <person name="Wallis C."/>
            <person name="Deusch O."/>
            <person name="O'Flynn C."/>
            <person name="Davis I."/>
            <person name="Jospin G."/>
            <person name="Darling A.E."/>
            <person name="Coil D.A."/>
            <person name="Alexiev A."/>
            <person name="Horsfall A."/>
            <person name="Kirkwood N."/>
            <person name="Harris S."/>
            <person name="Eisen J.A."/>
        </authorList>
    </citation>
    <scope>NUCLEOTIDE SEQUENCE [LARGE SCALE GENOMIC DNA]</scope>
    <source>
        <strain evidence="10">COT-253 OH1447</strain>
        <strain evidence="8">COT-253_OH1447</strain>
    </source>
</reference>
<evidence type="ECO:0000313" key="10">
    <source>
        <dbReference type="Proteomes" id="UP000030136"/>
    </source>
</evidence>
<dbReference type="GO" id="GO:0016301">
    <property type="term" value="F:kinase activity"/>
    <property type="evidence" value="ECO:0007669"/>
    <property type="project" value="UniProtKB-KW"/>
</dbReference>
<evidence type="ECO:0000313" key="11">
    <source>
        <dbReference type="Proteomes" id="UP000249300"/>
    </source>
</evidence>
<feature type="domain" description="Thiamin pyrophosphokinase catalytic" evidence="6">
    <location>
        <begin position="41"/>
        <end position="141"/>
    </location>
</feature>
<evidence type="ECO:0000313" key="8">
    <source>
        <dbReference type="EMBL" id="KGN94227.1"/>
    </source>
</evidence>
<dbReference type="AlphaFoldDB" id="A0A0A2FIV5"/>
<dbReference type="STRING" id="393921.HQ45_04310"/>
<dbReference type="InterPro" id="IPR053149">
    <property type="entry name" value="TPK"/>
</dbReference>
<dbReference type="InterPro" id="IPR036759">
    <property type="entry name" value="TPK_catalytic_sf"/>
</dbReference>
<dbReference type="EC" id="2.7.6.2" evidence="5"/>
<dbReference type="Proteomes" id="UP000249300">
    <property type="component" value="Chromosome 1"/>
</dbReference>
<keyword evidence="2" id="KW-0547">Nucleotide-binding</keyword>
<protein>
    <recommendedName>
        <fullName evidence="5">Thiamine diphosphokinase</fullName>
        <ecNumber evidence="5">2.7.6.2</ecNumber>
    </recommendedName>
</protein>
<evidence type="ECO:0000256" key="5">
    <source>
        <dbReference type="NCBIfam" id="TIGR01378"/>
    </source>
</evidence>
<dbReference type="EMBL" id="JQJC01000020">
    <property type="protein sequence ID" value="KGN94227.1"/>
    <property type="molecule type" value="Genomic_DNA"/>
</dbReference>
<reference evidence="9 11" key="2">
    <citation type="submission" date="2018-06" db="EMBL/GenBank/DDBJ databases">
        <authorList>
            <consortium name="Pathogen Informatics"/>
            <person name="Doyle S."/>
        </authorList>
    </citation>
    <scope>NUCLEOTIDE SEQUENCE [LARGE SCALE GENOMIC DNA]</scope>
    <source>
        <strain evidence="9 11">NCTC12858</strain>
    </source>
</reference>
<evidence type="ECO:0000256" key="1">
    <source>
        <dbReference type="ARBA" id="ARBA00022679"/>
    </source>
</evidence>
<evidence type="ECO:0000256" key="3">
    <source>
        <dbReference type="ARBA" id="ARBA00022777"/>
    </source>
</evidence>
<dbReference type="Pfam" id="PF04263">
    <property type="entry name" value="TPK_catalytic"/>
    <property type="match status" value="1"/>
</dbReference>
<keyword evidence="11" id="KW-1185">Reference proteome</keyword>
<dbReference type="InterPro" id="IPR049442">
    <property type="entry name" value="Thi_PPkinase-like_C"/>
</dbReference>
<dbReference type="PANTHER" id="PTHR41299">
    <property type="entry name" value="THIAMINE PYROPHOSPHOKINASE"/>
    <property type="match status" value="1"/>
</dbReference>
<sequence length="234" mass="25591">MQQHTLIIPAISASNAPLVSILAAGEFPAEGSLSASILSASYVKSDRRLVCCDGAFDRLQKAGYGLPDAVVGDLDSISEKSLKALGDQVHRMNDQETNDLTKTVHYVQSRYAPSSLCILGLTGLREDHTLGNIALLPSYIRMGFELIVAPTPYGCLYAFEGKARIFGSPGRQVSLFDFCHSPLSTKGLKWELHRQVLSELWMGTLNEMQAESFEVNSSAPIVISLQDETKKRSR</sequence>
<dbReference type="NCBIfam" id="TIGR01378">
    <property type="entry name" value="thi_PPkinase"/>
    <property type="match status" value="1"/>
</dbReference>
<name>A0A0A2FIV5_9PORP</name>
<dbReference type="GO" id="GO:0006772">
    <property type="term" value="P:thiamine metabolic process"/>
    <property type="evidence" value="ECO:0007669"/>
    <property type="project" value="UniProtKB-UniRule"/>
</dbReference>
<dbReference type="KEGG" id="pcre:NCTC12858_00058"/>
<dbReference type="Gene3D" id="3.40.50.10240">
    <property type="entry name" value="Thiamin pyrophosphokinase, catalytic domain"/>
    <property type="match status" value="1"/>
</dbReference>
<dbReference type="SUPFAM" id="SSF63999">
    <property type="entry name" value="Thiamin pyrophosphokinase, catalytic domain"/>
    <property type="match status" value="1"/>
</dbReference>
<dbReference type="RefSeq" id="WP_023935818.1">
    <property type="nucleotide sequence ID" value="NZ_FUXH01000003.1"/>
</dbReference>
<keyword evidence="3 9" id="KW-0418">Kinase</keyword>
<evidence type="ECO:0000259" key="6">
    <source>
        <dbReference type="Pfam" id="PF04263"/>
    </source>
</evidence>
<dbReference type="EMBL" id="LS483447">
    <property type="protein sequence ID" value="SQH72252.1"/>
    <property type="molecule type" value="Genomic_DNA"/>
</dbReference>
<keyword evidence="1" id="KW-0808">Transferase</keyword>
<dbReference type="InterPro" id="IPR006282">
    <property type="entry name" value="Thi_PPkinase"/>
</dbReference>
<gene>
    <name evidence="8" type="ORF">HQ38_06795</name>
    <name evidence="9" type="ORF">NCTC12858_00058</name>
</gene>